<dbReference type="GO" id="GO:0000287">
    <property type="term" value="F:magnesium ion binding"/>
    <property type="evidence" value="ECO:0007669"/>
    <property type="project" value="TreeGrafter"/>
</dbReference>
<dbReference type="GO" id="GO:0005829">
    <property type="term" value="C:cytosol"/>
    <property type="evidence" value="ECO:0007669"/>
    <property type="project" value="TreeGrafter"/>
</dbReference>
<dbReference type="InterPro" id="IPR006379">
    <property type="entry name" value="HAD-SF_hydro_IIB"/>
</dbReference>
<dbReference type="PANTHER" id="PTHR10000">
    <property type="entry name" value="PHOSPHOSERINE PHOSPHATASE"/>
    <property type="match status" value="1"/>
</dbReference>
<reference evidence="1 2" key="1">
    <citation type="submission" date="2017-03" db="EMBL/GenBank/DDBJ databases">
        <authorList>
            <person name="Afonso C.L."/>
            <person name="Miller P.J."/>
            <person name="Scott M.A."/>
            <person name="Spackman E."/>
            <person name="Goraichik I."/>
            <person name="Dimitrov K.M."/>
            <person name="Suarez D.L."/>
            <person name="Swayne D.E."/>
        </authorList>
    </citation>
    <scope>NUCLEOTIDE SEQUENCE [LARGE SCALE GENOMIC DNA]</scope>
    <source>
        <strain evidence="1 2">CECT 7691</strain>
    </source>
</reference>
<dbReference type="RefSeq" id="WP_085882472.1">
    <property type="nucleotide sequence ID" value="NZ_FWFR01000001.1"/>
</dbReference>
<gene>
    <name evidence="1" type="ORF">OCH7691_01234</name>
</gene>
<dbReference type="InterPro" id="IPR036412">
    <property type="entry name" value="HAD-like_sf"/>
</dbReference>
<accession>A0A1Y5S6L5</accession>
<name>A0A1Y5S6L5_9PROT</name>
<protein>
    <submittedName>
        <fullName evidence="1">Phosphoglycolate phosphatase</fullName>
    </submittedName>
</protein>
<dbReference type="InParanoid" id="A0A1Y5S6L5"/>
<dbReference type="Gene3D" id="3.40.50.1000">
    <property type="entry name" value="HAD superfamily/HAD-like"/>
    <property type="match status" value="2"/>
</dbReference>
<evidence type="ECO:0000313" key="1">
    <source>
        <dbReference type="EMBL" id="SLN32771.1"/>
    </source>
</evidence>
<proteinExistence type="predicted"/>
<evidence type="ECO:0000313" key="2">
    <source>
        <dbReference type="Proteomes" id="UP000193200"/>
    </source>
</evidence>
<dbReference type="OrthoDB" id="5292903at2"/>
<dbReference type="PANTHER" id="PTHR10000:SF8">
    <property type="entry name" value="HAD SUPERFAMILY HYDROLASE-LIKE, TYPE 3"/>
    <property type="match status" value="1"/>
</dbReference>
<dbReference type="GO" id="GO:0016791">
    <property type="term" value="F:phosphatase activity"/>
    <property type="evidence" value="ECO:0007669"/>
    <property type="project" value="TreeGrafter"/>
</dbReference>
<dbReference type="NCBIfam" id="TIGR01484">
    <property type="entry name" value="HAD-SF-IIB"/>
    <property type="match status" value="1"/>
</dbReference>
<sequence>MKPLAAFPAAARAGIRCLLCDIDDTLTLRGRLPATAYAALEAAQAAGLIVVPVTGRPAGWCDLIARIWPVDGVVGENGAFFYRYDPAGRRMIRRYWKSDAERAADRVKLEALAKTIPAAVPGAGVAADQPFRVADLAIDFAEDTGPLDDAAIAAIVAAFEAEGAEAKVSSIHVNGWFGAYDKLGMSGRMLRECFGIDIRTAAEQIVFVGDSPNDAPMFAAFPHAVGVANVAAFADRIAALPAYVTPSAGGAGFAELVATLLSARGATSAGGR</sequence>
<dbReference type="EMBL" id="FWFR01000001">
    <property type="protein sequence ID" value="SLN32771.1"/>
    <property type="molecule type" value="Genomic_DNA"/>
</dbReference>
<dbReference type="SUPFAM" id="SSF56784">
    <property type="entry name" value="HAD-like"/>
    <property type="match status" value="1"/>
</dbReference>
<dbReference type="AlphaFoldDB" id="A0A1Y5S6L5"/>
<dbReference type="InterPro" id="IPR023214">
    <property type="entry name" value="HAD_sf"/>
</dbReference>
<keyword evidence="2" id="KW-1185">Reference proteome</keyword>
<organism evidence="1 2">
    <name type="scientific">Oceanibacterium hippocampi</name>
    <dbReference type="NCBI Taxonomy" id="745714"/>
    <lineage>
        <taxon>Bacteria</taxon>
        <taxon>Pseudomonadati</taxon>
        <taxon>Pseudomonadota</taxon>
        <taxon>Alphaproteobacteria</taxon>
        <taxon>Sneathiellales</taxon>
        <taxon>Sneathiellaceae</taxon>
        <taxon>Oceanibacterium</taxon>
    </lineage>
</organism>
<dbReference type="Proteomes" id="UP000193200">
    <property type="component" value="Unassembled WGS sequence"/>
</dbReference>